<gene>
    <name evidence="1" type="ORF">C3Z13_07815</name>
</gene>
<protein>
    <submittedName>
        <fullName evidence="1">Uncharacterized protein</fullName>
    </submittedName>
</protein>
<organism evidence="1 2">
    <name type="scientific">Avibacterium endocarditidis</name>
    <dbReference type="NCBI Taxonomy" id="380674"/>
    <lineage>
        <taxon>Bacteria</taxon>
        <taxon>Pseudomonadati</taxon>
        <taxon>Pseudomonadota</taxon>
        <taxon>Gammaproteobacteria</taxon>
        <taxon>Pasteurellales</taxon>
        <taxon>Pasteurellaceae</taxon>
        <taxon>Avibacterium</taxon>
    </lineage>
</organism>
<dbReference type="EMBL" id="PQVI01000095">
    <property type="protein sequence ID" value="POY42106.1"/>
    <property type="molecule type" value="Genomic_DNA"/>
</dbReference>
<proteinExistence type="predicted"/>
<keyword evidence="2" id="KW-1185">Reference proteome</keyword>
<evidence type="ECO:0000313" key="2">
    <source>
        <dbReference type="Proteomes" id="UP000237229"/>
    </source>
</evidence>
<evidence type="ECO:0000313" key="1">
    <source>
        <dbReference type="EMBL" id="POY42106.1"/>
    </source>
</evidence>
<name>A0ABX4ZRL3_9PAST</name>
<dbReference type="Proteomes" id="UP000237229">
    <property type="component" value="Unassembled WGS sequence"/>
</dbReference>
<comment type="caution">
    <text evidence="1">The sequence shown here is derived from an EMBL/GenBank/DDBJ whole genome shotgun (WGS) entry which is preliminary data.</text>
</comment>
<reference evidence="1 2" key="1">
    <citation type="submission" date="2018-02" db="EMBL/GenBank/DDBJ databases">
        <title>Classification genera of Pasteurellaceae by whole genome sequence comparison.</title>
        <authorList>
            <person name="Christensen H."/>
        </authorList>
    </citation>
    <scope>NUCLEOTIDE SEQUENCE [LARGE SCALE GENOMIC DNA]</scope>
    <source>
        <strain evidence="1 2">20186H4H1</strain>
    </source>
</reference>
<accession>A0ABX4ZRL3</accession>
<sequence>MIAATLALGAQIYTNHKIDQILQKFPYSLQNKFQLDVVEQKKNFFSRELILKLSNDESNTSSEIIQTKLTALPFAVLADSALIPSFVKELNKNFKVTIDKIISPVNFLLLGIISNQILIPNFAISLTNHNL</sequence>